<dbReference type="InterPro" id="IPR036754">
    <property type="entry name" value="YbaK/aa-tRNA-synt-asso_dom_sf"/>
</dbReference>
<dbReference type="GO" id="GO:0006433">
    <property type="term" value="P:prolyl-tRNA aminoacylation"/>
    <property type="evidence" value="ECO:0007669"/>
    <property type="project" value="UniProtKB-UniRule"/>
</dbReference>
<dbReference type="GO" id="GO:0005524">
    <property type="term" value="F:ATP binding"/>
    <property type="evidence" value="ECO:0007669"/>
    <property type="project" value="UniProtKB-KW"/>
</dbReference>
<comment type="subcellular location">
    <subcellularLocation>
        <location evidence="1">Cytoplasm</location>
    </subcellularLocation>
</comment>
<gene>
    <name evidence="16" type="ORF">C0187_02950</name>
</gene>
<feature type="domain" description="Aminoacyl-transfer RNA synthetases class-II family profile" evidence="15">
    <location>
        <begin position="1"/>
        <end position="338"/>
    </location>
</feature>
<evidence type="ECO:0000256" key="2">
    <source>
        <dbReference type="ARBA" id="ARBA00011738"/>
    </source>
</evidence>
<dbReference type="Gene3D" id="3.90.960.10">
    <property type="entry name" value="YbaK/aminoacyl-tRNA synthetase-associated domain"/>
    <property type="match status" value="1"/>
</dbReference>
<evidence type="ECO:0000256" key="1">
    <source>
        <dbReference type="ARBA" id="ARBA00004496"/>
    </source>
</evidence>
<keyword evidence="9" id="KW-0648">Protein biosynthesis</keyword>
<dbReference type="InterPro" id="IPR004500">
    <property type="entry name" value="Pro-tRNA-synth_IIa_bac-type"/>
</dbReference>
<evidence type="ECO:0000256" key="13">
    <source>
        <dbReference type="ARBA" id="ARBA00060755"/>
    </source>
</evidence>
<evidence type="ECO:0000256" key="10">
    <source>
        <dbReference type="ARBA" id="ARBA00023146"/>
    </source>
</evidence>
<dbReference type="InterPro" id="IPR045864">
    <property type="entry name" value="aa-tRNA-synth_II/BPL/LPL"/>
</dbReference>
<dbReference type="CDD" id="cd00861">
    <property type="entry name" value="ProRS_anticodon_short"/>
    <property type="match status" value="1"/>
</dbReference>
<name>A0A2J6WNC8_9BACT</name>
<accession>A0A2J6WNC8</accession>
<keyword evidence="5" id="KW-0963">Cytoplasm</keyword>
<evidence type="ECO:0000256" key="7">
    <source>
        <dbReference type="ARBA" id="ARBA00022741"/>
    </source>
</evidence>
<dbReference type="SUPFAM" id="SSF55826">
    <property type="entry name" value="YbaK/ProRS associated domain"/>
    <property type="match status" value="1"/>
</dbReference>
<dbReference type="InterPro" id="IPR002316">
    <property type="entry name" value="Pro-tRNA-ligase_IIa"/>
</dbReference>
<comment type="function">
    <text evidence="12">Catalyzes the attachment of proline to tRNA(Pro) in a two-step reaction: proline is first activated by ATP to form Pro-AMP and then transferred to the acceptor end of tRNA(Pro). As ProRS can inadvertently accommodate and process non-cognate amino acids such as alanine and cysteine, to avoid such errors it has two additional distinct editing activities against alanine. One activity is designated as 'pretransfer' editing and involves the tRNA(Pro)-independent hydrolysis of activated Ala-AMP. The other activity is designated 'posttransfer' editing and involves deacylation of mischarged Ala-tRNA(Pro). The misacylated Cys-tRNA(Pro) is not edited by ProRS.</text>
</comment>
<dbReference type="Pfam" id="PF04073">
    <property type="entry name" value="tRNA_edit"/>
    <property type="match status" value="1"/>
</dbReference>
<dbReference type="Gene3D" id="3.30.930.10">
    <property type="entry name" value="Bira Bifunctional Protein, Domain 2"/>
    <property type="match status" value="2"/>
</dbReference>
<dbReference type="PRINTS" id="PR01046">
    <property type="entry name" value="TRNASYNTHPRO"/>
</dbReference>
<evidence type="ECO:0000256" key="4">
    <source>
        <dbReference type="ARBA" id="ARBA00019110"/>
    </source>
</evidence>
<reference evidence="16 17" key="1">
    <citation type="submission" date="2018-01" db="EMBL/GenBank/DDBJ databases">
        <title>Metagenomic assembled genomes from two thermal pools in the Uzon Caldera, Kamchatka, Russia.</title>
        <authorList>
            <person name="Wilkins L."/>
            <person name="Ettinger C."/>
        </authorList>
    </citation>
    <scope>NUCLEOTIDE SEQUENCE [LARGE SCALE GENOMIC DNA]</scope>
    <source>
        <strain evidence="16">ZAV-05</strain>
    </source>
</reference>
<evidence type="ECO:0000256" key="14">
    <source>
        <dbReference type="NCBIfam" id="TIGR00409"/>
    </source>
</evidence>
<dbReference type="Gene3D" id="3.40.50.800">
    <property type="entry name" value="Anticodon-binding domain"/>
    <property type="match status" value="1"/>
</dbReference>
<dbReference type="GO" id="GO:0005829">
    <property type="term" value="C:cytosol"/>
    <property type="evidence" value="ECO:0007669"/>
    <property type="project" value="TreeGrafter"/>
</dbReference>
<dbReference type="AlphaFoldDB" id="A0A2J6WNC8"/>
<dbReference type="NCBIfam" id="TIGR00409">
    <property type="entry name" value="proS_fam_II"/>
    <property type="match status" value="1"/>
</dbReference>
<dbReference type="InterPro" id="IPR004154">
    <property type="entry name" value="Anticodon-bd"/>
</dbReference>
<dbReference type="CDD" id="cd04334">
    <property type="entry name" value="ProRS-INS"/>
    <property type="match status" value="1"/>
</dbReference>
<keyword evidence="8" id="KW-0067">ATP-binding</keyword>
<dbReference type="PROSITE" id="PS50862">
    <property type="entry name" value="AA_TRNA_LIGASE_II"/>
    <property type="match status" value="1"/>
</dbReference>
<dbReference type="InterPro" id="IPR050062">
    <property type="entry name" value="Pro-tRNA_synthetase"/>
</dbReference>
<evidence type="ECO:0000259" key="15">
    <source>
        <dbReference type="PROSITE" id="PS50862"/>
    </source>
</evidence>
<dbReference type="FunFam" id="3.40.50.800:FF:000011">
    <property type="entry name" value="Proline--tRNA ligase"/>
    <property type="match status" value="1"/>
</dbReference>
<dbReference type="EMBL" id="PNIN01000033">
    <property type="protein sequence ID" value="PMP71875.1"/>
    <property type="molecule type" value="Genomic_DNA"/>
</dbReference>
<keyword evidence="7" id="KW-0547">Nucleotide-binding</keyword>
<dbReference type="GO" id="GO:0002161">
    <property type="term" value="F:aminoacyl-tRNA deacylase activity"/>
    <property type="evidence" value="ECO:0007669"/>
    <property type="project" value="InterPro"/>
</dbReference>
<comment type="catalytic activity">
    <reaction evidence="11">
        <text>tRNA(Pro) + L-proline + ATP = L-prolyl-tRNA(Pro) + AMP + diphosphate</text>
        <dbReference type="Rhea" id="RHEA:14305"/>
        <dbReference type="Rhea" id="RHEA-COMP:9700"/>
        <dbReference type="Rhea" id="RHEA-COMP:9702"/>
        <dbReference type="ChEBI" id="CHEBI:30616"/>
        <dbReference type="ChEBI" id="CHEBI:33019"/>
        <dbReference type="ChEBI" id="CHEBI:60039"/>
        <dbReference type="ChEBI" id="CHEBI:78442"/>
        <dbReference type="ChEBI" id="CHEBI:78532"/>
        <dbReference type="ChEBI" id="CHEBI:456215"/>
        <dbReference type="EC" id="6.1.1.15"/>
    </reaction>
</comment>
<comment type="caution">
    <text evidence="16">The sequence shown here is derived from an EMBL/GenBank/DDBJ whole genome shotgun (WGS) entry which is preliminary data.</text>
</comment>
<dbReference type="Pfam" id="PF00587">
    <property type="entry name" value="tRNA-synt_2b"/>
    <property type="match status" value="1"/>
</dbReference>
<evidence type="ECO:0000256" key="9">
    <source>
        <dbReference type="ARBA" id="ARBA00022917"/>
    </source>
</evidence>
<dbReference type="FunFam" id="3.30.930.10:FF:000065">
    <property type="entry name" value="Proline--tRNA ligase"/>
    <property type="match status" value="1"/>
</dbReference>
<dbReference type="GO" id="GO:0004827">
    <property type="term" value="F:proline-tRNA ligase activity"/>
    <property type="evidence" value="ECO:0007669"/>
    <property type="project" value="UniProtKB-UniRule"/>
</dbReference>
<feature type="non-terminal residue" evidence="16">
    <location>
        <position position="1"/>
    </location>
</feature>
<evidence type="ECO:0000313" key="17">
    <source>
        <dbReference type="Proteomes" id="UP000242881"/>
    </source>
</evidence>
<dbReference type="SUPFAM" id="SSF52954">
    <property type="entry name" value="Class II aaRS ABD-related"/>
    <property type="match status" value="1"/>
</dbReference>
<sequence length="447" mass="50035">KDLPINLYQIQTKFRDEVRPRFGLMRGREFIMKDAYSFDVDDEGAEKSYGLMRDAYCKIFEACGLKYKVVEADSGAIGGNFSHEFMVTAETGEDFVISCDSCDYAANVEKAPVIDNFEEDDEVEKPIEKIVTKNQKTVEEVAKFLNVETKKVVKTMILKAGDEIVAVMIRGDHELNLAKIKNFLNAPFVEFATPEEIVKATNGPLGFSGPIGINLKIYADNAVKKLKNFVVGGNEKDIHLVNVNHTRDFKVTAFSDFINAKPGDKCPKCGGTYVITKGIEVGHIFKLGTKYSKSMNATYLDKDGKQQYIVMGCYGIGVGRTVAAAIEQNHDEKGIIWPIQIAPFEVVIIPINTDDEDVVNLSETLYKKLLKKSVELIIDDRNERAGVKFNDADLVGYPIRVNIGKKTLEKGEVEIVIRKTGDKINCKKDDALSEILRIREELYNNKI</sequence>
<evidence type="ECO:0000256" key="8">
    <source>
        <dbReference type="ARBA" id="ARBA00022840"/>
    </source>
</evidence>
<dbReference type="InterPro" id="IPR007214">
    <property type="entry name" value="YbaK/aa-tRNA-synth-assoc-dom"/>
</dbReference>
<proteinExistence type="inferred from homology"/>
<evidence type="ECO:0000313" key="16">
    <source>
        <dbReference type="EMBL" id="PMP71875.1"/>
    </source>
</evidence>
<dbReference type="InterPro" id="IPR044140">
    <property type="entry name" value="ProRS_anticodon_short"/>
</dbReference>
<organism evidence="16 17">
    <name type="scientific">Calditerrivibrio nitroreducens</name>
    <dbReference type="NCBI Taxonomy" id="477976"/>
    <lineage>
        <taxon>Bacteria</taxon>
        <taxon>Pseudomonadati</taxon>
        <taxon>Deferribacterota</taxon>
        <taxon>Deferribacteres</taxon>
        <taxon>Deferribacterales</taxon>
        <taxon>Calditerrivibrionaceae</taxon>
    </lineage>
</organism>
<keyword evidence="6 16" id="KW-0436">Ligase</keyword>
<dbReference type="InterPro" id="IPR002314">
    <property type="entry name" value="aa-tRNA-synt_IIb"/>
</dbReference>
<protein>
    <recommendedName>
        <fullName evidence="4 14">Proline--tRNA ligase</fullName>
        <ecNumber evidence="3 14">6.1.1.15</ecNumber>
    </recommendedName>
</protein>
<dbReference type="EC" id="6.1.1.15" evidence="3 14"/>
<dbReference type="Pfam" id="PF03129">
    <property type="entry name" value="HGTP_anticodon"/>
    <property type="match status" value="1"/>
</dbReference>
<comment type="similarity">
    <text evidence="13">Belongs to the class-II aminoacyl-tRNA synthetase family. ProS type 1 subfamily.</text>
</comment>
<dbReference type="Proteomes" id="UP000242881">
    <property type="component" value="Unassembled WGS sequence"/>
</dbReference>
<dbReference type="PANTHER" id="PTHR42753">
    <property type="entry name" value="MITOCHONDRIAL RIBOSOME PROTEIN L39/PROLYL-TRNA LIGASE FAMILY MEMBER"/>
    <property type="match status" value="1"/>
</dbReference>
<evidence type="ECO:0000256" key="6">
    <source>
        <dbReference type="ARBA" id="ARBA00022598"/>
    </source>
</evidence>
<dbReference type="InterPro" id="IPR036621">
    <property type="entry name" value="Anticodon-bd_dom_sf"/>
</dbReference>
<evidence type="ECO:0000256" key="12">
    <source>
        <dbReference type="ARBA" id="ARBA00053664"/>
    </source>
</evidence>
<keyword evidence="10" id="KW-0030">Aminoacyl-tRNA synthetase</keyword>
<evidence type="ECO:0000256" key="11">
    <source>
        <dbReference type="ARBA" id="ARBA00047671"/>
    </source>
</evidence>
<dbReference type="NCBIfam" id="NF006625">
    <property type="entry name" value="PRK09194.1"/>
    <property type="match status" value="1"/>
</dbReference>
<comment type="subunit">
    <text evidence="2">Homodimer.</text>
</comment>
<dbReference type="SUPFAM" id="SSF55681">
    <property type="entry name" value="Class II aaRS and biotin synthetases"/>
    <property type="match status" value="1"/>
</dbReference>
<evidence type="ECO:0000256" key="5">
    <source>
        <dbReference type="ARBA" id="ARBA00022490"/>
    </source>
</evidence>
<dbReference type="InterPro" id="IPR006195">
    <property type="entry name" value="aa-tRNA-synth_II"/>
</dbReference>
<evidence type="ECO:0000256" key="3">
    <source>
        <dbReference type="ARBA" id="ARBA00012831"/>
    </source>
</evidence>
<dbReference type="PANTHER" id="PTHR42753:SF2">
    <property type="entry name" value="PROLINE--TRNA LIGASE"/>
    <property type="match status" value="1"/>
</dbReference>